<dbReference type="Gene3D" id="1.20.120.1880">
    <property type="entry name" value="Nucleoporin, helical C-terminal domain"/>
    <property type="match status" value="1"/>
</dbReference>
<dbReference type="GO" id="GO:0017056">
    <property type="term" value="F:structural constituent of nuclear pore"/>
    <property type="evidence" value="ECO:0007669"/>
    <property type="project" value="InterPro"/>
</dbReference>
<dbReference type="InterPro" id="IPR042537">
    <property type="entry name" value="Nucleoporin_Nup155_C_2"/>
</dbReference>
<dbReference type="Gene3D" id="1.25.40.450">
    <property type="entry name" value="Nucleoporin, helical domain, N-terminal subdomain"/>
    <property type="match status" value="1"/>
</dbReference>
<dbReference type="GO" id="GO:0000972">
    <property type="term" value="P:transcription-dependent tethering of RNA polymerase II gene DNA at nuclear periphery"/>
    <property type="evidence" value="ECO:0007669"/>
    <property type="project" value="TreeGrafter"/>
</dbReference>
<evidence type="ECO:0000256" key="2">
    <source>
        <dbReference type="ARBA" id="ARBA00007373"/>
    </source>
</evidence>
<accession>A0A6G1SEV7</accession>
<dbReference type="AlphaFoldDB" id="A0A6G1SEV7"/>
<proteinExistence type="inferred from homology"/>
<dbReference type="PANTHER" id="PTHR10350">
    <property type="entry name" value="NUCLEAR PORE COMPLEX PROTEIN NUP155"/>
    <property type="match status" value="1"/>
</dbReference>
<dbReference type="GO" id="GO:0006606">
    <property type="term" value="P:protein import into nucleus"/>
    <property type="evidence" value="ECO:0007669"/>
    <property type="project" value="TreeGrafter"/>
</dbReference>
<dbReference type="FunFam" id="1.25.40.440:FF:000001">
    <property type="entry name" value="Nuclear pore complex subunit"/>
    <property type="match status" value="1"/>
</dbReference>
<feature type="domain" description="Nucleoporin Nup133/Nup155-like C-terminal" evidence="5">
    <location>
        <begin position="550"/>
        <end position="1184"/>
    </location>
</feature>
<evidence type="ECO:0000313" key="7">
    <source>
        <dbReference type="EMBL" id="MDE48450.1"/>
    </source>
</evidence>
<evidence type="ECO:0000256" key="3">
    <source>
        <dbReference type="ARBA" id="ARBA00022448"/>
    </source>
</evidence>
<dbReference type="Pfam" id="PF03177">
    <property type="entry name" value="Nucleoporin_C"/>
    <property type="match status" value="1"/>
</dbReference>
<keyword evidence="4" id="KW-0539">Nucleus</keyword>
<name>A0A6G1SEV7_9ACAR</name>
<dbReference type="GO" id="GO:0036228">
    <property type="term" value="P:protein localization to nuclear inner membrane"/>
    <property type="evidence" value="ECO:0007669"/>
    <property type="project" value="TreeGrafter"/>
</dbReference>
<dbReference type="InterPro" id="IPR007187">
    <property type="entry name" value="Nucleoporin_Nup133/Nup155_C"/>
</dbReference>
<organism evidence="7">
    <name type="scientific">Aceria tosichella</name>
    <name type="common">wheat curl mite</name>
    <dbReference type="NCBI Taxonomy" id="561515"/>
    <lineage>
        <taxon>Eukaryota</taxon>
        <taxon>Metazoa</taxon>
        <taxon>Ecdysozoa</taxon>
        <taxon>Arthropoda</taxon>
        <taxon>Chelicerata</taxon>
        <taxon>Arachnida</taxon>
        <taxon>Acari</taxon>
        <taxon>Acariformes</taxon>
        <taxon>Trombidiformes</taxon>
        <taxon>Prostigmata</taxon>
        <taxon>Eupodina</taxon>
        <taxon>Eriophyoidea</taxon>
        <taxon>Eriophyidae</taxon>
        <taxon>Eriophyinae</taxon>
        <taxon>Aceriini</taxon>
        <taxon>Aceria</taxon>
    </lineage>
</organism>
<dbReference type="InterPro" id="IPR014908">
    <property type="entry name" value="Nucleoporin_Nup133/Nup155_N"/>
</dbReference>
<protein>
    <submittedName>
        <fullName evidence="7">Nuclear pore complex protein Nup155</fullName>
    </submittedName>
</protein>
<gene>
    <name evidence="7" type="primary">Nup155</name>
    <name evidence="7" type="ORF">g.13497</name>
</gene>
<dbReference type="PANTHER" id="PTHR10350:SF6">
    <property type="entry name" value="NUCLEAR PORE COMPLEX PROTEIN NUP155"/>
    <property type="match status" value="1"/>
</dbReference>
<dbReference type="Gene3D" id="1.25.40.440">
    <property type="entry name" value="Nucleoporin, helical domain, central subdomain"/>
    <property type="match status" value="1"/>
</dbReference>
<comment type="similarity">
    <text evidence="2">Belongs to the non-repetitive/WGA-negative nucleoporin family.</text>
</comment>
<dbReference type="Pfam" id="PF08801">
    <property type="entry name" value="Nucleoporin_N"/>
    <property type="match status" value="1"/>
</dbReference>
<evidence type="ECO:0000259" key="5">
    <source>
        <dbReference type="Pfam" id="PF03177"/>
    </source>
</evidence>
<dbReference type="InterPro" id="IPR042538">
    <property type="entry name" value="Nucleoporin_Nup155_C_3"/>
</dbReference>
<dbReference type="InterPro" id="IPR042533">
    <property type="entry name" value="Nucleoporin_Nup155_C_1"/>
</dbReference>
<dbReference type="GO" id="GO:0044611">
    <property type="term" value="C:nuclear pore inner ring"/>
    <property type="evidence" value="ECO:0007669"/>
    <property type="project" value="TreeGrafter"/>
</dbReference>
<keyword evidence="3" id="KW-0813">Transport</keyword>
<evidence type="ECO:0000256" key="1">
    <source>
        <dbReference type="ARBA" id="ARBA00004123"/>
    </source>
</evidence>
<dbReference type="EMBL" id="GGYP01003679">
    <property type="protein sequence ID" value="MDE48450.1"/>
    <property type="molecule type" value="Transcribed_RNA"/>
</dbReference>
<dbReference type="InterPro" id="IPR004870">
    <property type="entry name" value="Nucleoporin_Nup155"/>
</dbReference>
<sequence>MTSPQVWSQISVAAEKIQQNLQADSRFKTLSELLRATPHQPSLSGLQDIDYPNMKFRVPIISNINKVALPTEVIEQYINMRQNCALGIFPEISRAWLSVDSCIFFWAYDNASDVAYYDGLDQTILAVHLLKPRPNVFKSHIKYILCLITASEITLLGVTCPEDDVPGGSSLTSFLLIPDPLFKISTENVILSVVAGTDDGRIFISGNDGCLYEIFYQAEDGWFSRKCRKINHSHSLLSYVTPSFLNFGENEPIVQIEIDNSRRLLFARTDKSTLQLYDLGSDGNSVRLVASKSLSAVVNQASCIARTIDTSNFKPIVGIKALTHHECENINLVAVTQAGVRMYFSASGADRPSSFDLVHVRLPPGFTPSSAVQRPNAISNIYQKDNTYIMSSPQTENKDFLWILSNDYYVYEDQMMEAFGINSLEGRVWSIAEEIHESPSRFANDIINPPLIVKQHFEERRKFILLTSEGVFIFYKQRPIDQLSLLLTETQNPDSPAVRSFFQSTKLAEACLTSLILASSSNVPQEIPLVEWSTLAFFKFGSTQVDSNFSARHDAIYLYLSRILRPLWQRKAAEETDVTPFLKRLVELKKFIENNSHIVGDQNIQPKITLKAPMDRENKWTSPLRVEPRNTLDIASESESLSSLICLLNRCIEVLNLYKLLCDHGFSVNLPQEPQLRLSVMTFRDLIVIGGDMTTSIASALVRRYLDENTSTDAICRRLHELCPTIFRHENSLQARAHEMILQSRSIADKVEKERIMNESVAILKKIGSRLDLNSVCDLLHSARAFKYIVEICLFVADKRDPLNYAGYHQSSKILNTTLDEAEERARLNAVSLRMECYMRIIETLDRLMNSEDFSEVFQACVKSTDEIFHTKLYEWLCEKNLSSKLLEVQSPFIESFLKKKAESDCYSTHHLDLMWRFYERRGNFFGAAQILDKLACKPCTDYELEERLAYLSRAKSCVEAMSSPGEYLHELEEKMEVVRIQIQVYRSLKLLPESHSIQESLNRLNYSLSDLTTLYQDYAQKFNLYDCQLAILKCGNHHDPSLVEKLWKCIIDEVYNNTQGELPDTQLHILGNRIESLGKSLMPSERFFPAYFIIAYLEYKTYKYDNLRWVPQCLMRIGFKPLNLLEPYHKFYKSREHSVYWPGKQIHALRVIATLIEDTLDRSDKSFATACLDVICDYLIDLQTMAPDSNVRRLQDTFTVLQKRINDRMLN</sequence>
<feature type="domain" description="Nucleoporin Nup133/Nup155-like N-terminal" evidence="6">
    <location>
        <begin position="63"/>
        <end position="473"/>
    </location>
</feature>
<evidence type="ECO:0000259" key="6">
    <source>
        <dbReference type="Pfam" id="PF08801"/>
    </source>
</evidence>
<evidence type="ECO:0000256" key="4">
    <source>
        <dbReference type="ARBA" id="ARBA00023242"/>
    </source>
</evidence>
<comment type="subcellular location">
    <subcellularLocation>
        <location evidence="1">Nucleus</location>
    </subcellularLocation>
</comment>
<dbReference type="GO" id="GO:0006405">
    <property type="term" value="P:RNA export from nucleus"/>
    <property type="evidence" value="ECO:0007669"/>
    <property type="project" value="TreeGrafter"/>
</dbReference>
<dbReference type="Gene3D" id="1.20.58.1780">
    <property type="match status" value="1"/>
</dbReference>
<reference evidence="7" key="1">
    <citation type="submission" date="2018-10" db="EMBL/GenBank/DDBJ databases">
        <title>Transcriptome assembly of Aceria tosichella (Wheat curl mite) Type 2.</title>
        <authorList>
            <person name="Scully E.D."/>
            <person name="Geib S.M."/>
            <person name="Palmer N.A."/>
            <person name="Gupta A.K."/>
            <person name="Sarath G."/>
            <person name="Tatineni S."/>
        </authorList>
    </citation>
    <scope>NUCLEOTIDE SEQUENCE</scope>
    <source>
        <strain evidence="7">LincolnNE</strain>
    </source>
</reference>